<keyword evidence="3" id="KW-1185">Reference proteome</keyword>
<dbReference type="KEGG" id="apb:SAR116_1055"/>
<dbReference type="EC" id="1.5.3.1" evidence="2"/>
<accession>D5BSQ1</accession>
<reference evidence="2 3" key="1">
    <citation type="journal article" date="2010" name="J. Bacteriol.">
        <title>Complete genome sequence of "Candidatus Puniceispirillum marinum" IMCC1322, a representative of the SAR116 clade in the Alphaproteobacteria.</title>
        <authorList>
            <person name="Oh H.M."/>
            <person name="Kwon K.K."/>
            <person name="Kang I."/>
            <person name="Kang S.G."/>
            <person name="Lee J.H."/>
            <person name="Kim S.J."/>
            <person name="Cho J.C."/>
        </authorList>
    </citation>
    <scope>NUCLEOTIDE SEQUENCE [LARGE SCALE GENOMIC DNA]</scope>
    <source>
        <strain evidence="2 3">IMCC1322</strain>
    </source>
</reference>
<evidence type="ECO:0000313" key="2">
    <source>
        <dbReference type="EMBL" id="ADE39298.1"/>
    </source>
</evidence>
<evidence type="ECO:0000256" key="1">
    <source>
        <dbReference type="SAM" id="MobiDB-lite"/>
    </source>
</evidence>
<dbReference type="InterPro" id="IPR038561">
    <property type="entry name" value="SoxD_sf"/>
</dbReference>
<dbReference type="GO" id="GO:0008115">
    <property type="term" value="F:sarcosine oxidase activity"/>
    <property type="evidence" value="ECO:0007669"/>
    <property type="project" value="UniProtKB-EC"/>
</dbReference>
<dbReference type="Pfam" id="PF04267">
    <property type="entry name" value="SoxD"/>
    <property type="match status" value="1"/>
</dbReference>
<dbReference type="NCBIfam" id="TIGR01374">
    <property type="entry name" value="soxD"/>
    <property type="match status" value="1"/>
</dbReference>
<dbReference type="GO" id="GO:0046653">
    <property type="term" value="P:tetrahydrofolate metabolic process"/>
    <property type="evidence" value="ECO:0007669"/>
    <property type="project" value="InterPro"/>
</dbReference>
<dbReference type="RefSeq" id="WP_013045927.1">
    <property type="nucleotide sequence ID" value="NC_014010.1"/>
</dbReference>
<name>D5BSQ1_PUNMI</name>
<evidence type="ECO:0000313" key="3">
    <source>
        <dbReference type="Proteomes" id="UP000007460"/>
    </source>
</evidence>
<gene>
    <name evidence="2" type="ordered locus">SAR116_1055</name>
</gene>
<dbReference type="OrthoDB" id="7159274at2"/>
<dbReference type="Proteomes" id="UP000007460">
    <property type="component" value="Chromosome"/>
</dbReference>
<proteinExistence type="predicted"/>
<dbReference type="EMBL" id="CP001751">
    <property type="protein sequence ID" value="ADE39298.1"/>
    <property type="molecule type" value="Genomic_DNA"/>
</dbReference>
<dbReference type="HOGENOM" id="CLU_156359_0_0_5"/>
<dbReference type="eggNOG" id="COG4311">
    <property type="taxonomic scope" value="Bacteria"/>
</dbReference>
<dbReference type="AlphaFoldDB" id="D5BSQ1"/>
<feature type="region of interest" description="Disordered" evidence="1">
    <location>
        <begin position="97"/>
        <end position="128"/>
    </location>
</feature>
<dbReference type="Gene3D" id="3.30.2270.10">
    <property type="entry name" value="Folate-binding superfamily"/>
    <property type="match status" value="1"/>
</dbReference>
<sequence>MLIIDCPHCGPREEAEFACGGEAHIARPLAENSITDAEFADYLFLRDNPKGLFLERWRHTAGCRRWFNVARDTVSHEIVEIYPMGALPKSKPAASVFKNSWRRQSPAEKAASPNATSSKALGSKGRVR</sequence>
<protein>
    <submittedName>
        <fullName evidence="2">Sarcosine oxidase delta subunit</fullName>
        <ecNumber evidence="2">1.5.3.1</ecNumber>
    </submittedName>
</protein>
<organism evidence="2 3">
    <name type="scientific">Puniceispirillum marinum (strain IMCC1322)</name>
    <dbReference type="NCBI Taxonomy" id="488538"/>
    <lineage>
        <taxon>Bacteria</taxon>
        <taxon>Pseudomonadati</taxon>
        <taxon>Pseudomonadota</taxon>
        <taxon>Alphaproteobacteria</taxon>
        <taxon>Candidatus Puniceispirillales</taxon>
        <taxon>Candidatus Puniceispirillaceae</taxon>
        <taxon>Candidatus Puniceispirillum</taxon>
    </lineage>
</organism>
<dbReference type="STRING" id="488538.SAR116_1055"/>
<dbReference type="InterPro" id="IPR006279">
    <property type="entry name" value="SoxD"/>
</dbReference>
<keyword evidence="2" id="KW-0560">Oxidoreductase</keyword>